<dbReference type="NCBIfam" id="NF047658">
    <property type="entry name" value="HYC_CC_PP"/>
    <property type="match status" value="1"/>
</dbReference>
<reference evidence="1 2" key="1">
    <citation type="submission" date="2023-09" db="EMBL/GenBank/DDBJ databases">
        <authorList>
            <person name="Rey-Velasco X."/>
        </authorList>
    </citation>
    <scope>NUCLEOTIDE SEQUENCE [LARGE SCALE GENOMIC DNA]</scope>
    <source>
        <strain evidence="1 2">P007</strain>
    </source>
</reference>
<evidence type="ECO:0000313" key="1">
    <source>
        <dbReference type="EMBL" id="MDT0620012.1"/>
    </source>
</evidence>
<evidence type="ECO:0008006" key="3">
    <source>
        <dbReference type="Google" id="ProtNLM"/>
    </source>
</evidence>
<dbReference type="Pfam" id="PF26622">
    <property type="entry name" value="DUF8199"/>
    <property type="match status" value="1"/>
</dbReference>
<accession>A0ABU3BDK5</accession>
<proteinExistence type="predicted"/>
<comment type="caution">
    <text evidence="1">The sequence shown here is derived from an EMBL/GenBank/DDBJ whole genome shotgun (WGS) entry which is preliminary data.</text>
</comment>
<evidence type="ECO:0000313" key="2">
    <source>
        <dbReference type="Proteomes" id="UP001250662"/>
    </source>
</evidence>
<dbReference type="RefSeq" id="WP_311386561.1">
    <property type="nucleotide sequence ID" value="NZ_JAVRHU010000001.1"/>
</dbReference>
<keyword evidence="2" id="KW-1185">Reference proteome</keyword>
<dbReference type="Proteomes" id="UP001250662">
    <property type="component" value="Unassembled WGS sequence"/>
</dbReference>
<dbReference type="InterPro" id="IPR058512">
    <property type="entry name" value="DUF8199"/>
</dbReference>
<gene>
    <name evidence="1" type="ORF">RM520_00160</name>
</gene>
<sequence>MLKVFRKFSSVIMALMLLLSTVSWTVDKHLCMGRVMDIALFTKANDCGMEAAMTLLENEGYENHCCDDETFVMEGLDDLKLNFNDFDFDQQIFLVVFTTSFFYIENNIEREKLSYEYYPPPILVKDIQLLDEVFLI</sequence>
<dbReference type="EMBL" id="JAVRHU010000001">
    <property type="protein sequence ID" value="MDT0620012.1"/>
    <property type="molecule type" value="Genomic_DNA"/>
</dbReference>
<name>A0ABU3BDK5_9FLAO</name>
<dbReference type="InterPro" id="IPR058060">
    <property type="entry name" value="HYC_CC_PP"/>
</dbReference>
<organism evidence="1 2">
    <name type="scientific">Croceitalea vernalis</name>
    <dbReference type="NCBI Taxonomy" id="3075599"/>
    <lineage>
        <taxon>Bacteria</taxon>
        <taxon>Pseudomonadati</taxon>
        <taxon>Bacteroidota</taxon>
        <taxon>Flavobacteriia</taxon>
        <taxon>Flavobacteriales</taxon>
        <taxon>Flavobacteriaceae</taxon>
        <taxon>Croceitalea</taxon>
    </lineage>
</organism>
<protein>
    <recommendedName>
        <fullName evidence="3">Secreted protein</fullName>
    </recommendedName>
</protein>